<proteinExistence type="predicted"/>
<dbReference type="Proteomes" id="UP000055060">
    <property type="component" value="Unassembled WGS sequence"/>
</dbReference>
<evidence type="ECO:0000256" key="2">
    <source>
        <dbReference type="ARBA" id="ARBA00023315"/>
    </source>
</evidence>
<dbReference type="EMBL" id="DF967973">
    <property type="protein sequence ID" value="GAP16013.1"/>
    <property type="molecule type" value="Genomic_DNA"/>
</dbReference>
<dbReference type="GO" id="GO:0016747">
    <property type="term" value="F:acyltransferase activity, transferring groups other than amino-acyl groups"/>
    <property type="evidence" value="ECO:0007669"/>
    <property type="project" value="InterPro"/>
</dbReference>
<dbReference type="InterPro" id="IPR000182">
    <property type="entry name" value="GNAT_dom"/>
</dbReference>
<dbReference type="PROSITE" id="PS51186">
    <property type="entry name" value="GNAT"/>
    <property type="match status" value="1"/>
</dbReference>
<evidence type="ECO:0000259" key="3">
    <source>
        <dbReference type="PROSITE" id="PS51186"/>
    </source>
</evidence>
<keyword evidence="2" id="KW-0012">Acyltransferase</keyword>
<dbReference type="InterPro" id="IPR016181">
    <property type="entry name" value="Acyl_CoA_acyltransferase"/>
</dbReference>
<sequence>MPMPDEPLAFTLRALVPADRDWVRAWMVEHWGSERMAVHGQLFCMDEFPGLAAELDGQVVGLATYRLLGDACELMSLDSRIERRGIGGALVAAVRALAVQAGCRRLRLTTTNDNLNALRFYQKRGFRLIGLHPGAVNAARRTLKPEIPLLGENGISIRDEIELEEAF</sequence>
<organism evidence="4">
    <name type="scientific">Longilinea arvoryzae</name>
    <dbReference type="NCBI Taxonomy" id="360412"/>
    <lineage>
        <taxon>Bacteria</taxon>
        <taxon>Bacillati</taxon>
        <taxon>Chloroflexota</taxon>
        <taxon>Anaerolineae</taxon>
        <taxon>Anaerolineales</taxon>
        <taxon>Anaerolineaceae</taxon>
        <taxon>Longilinea</taxon>
    </lineage>
</organism>
<keyword evidence="5" id="KW-1185">Reference proteome</keyword>
<reference evidence="4" key="1">
    <citation type="submission" date="2015-07" db="EMBL/GenBank/DDBJ databases">
        <title>Draft Genome Sequences of Anaerolinea thermolimosa IMO-1, Bellilinea caldifistulae GOMI-1, Leptolinea tardivitalis YMTK-2, Levilinea saccharolytica KIBI-1,Longilinea arvoryzae KOME-1, Previously Described as Members of the Anaerolineaceae (Chloroflexi).</title>
        <authorList>
            <person name="Sekiguchi Y."/>
            <person name="Ohashi A."/>
            <person name="Matsuura N."/>
            <person name="Tourlousse M.D."/>
        </authorList>
    </citation>
    <scope>NUCLEOTIDE SEQUENCE [LARGE SCALE GENOMIC DNA]</scope>
    <source>
        <strain evidence="4">KOME-1</strain>
    </source>
</reference>
<dbReference type="InterPro" id="IPR050832">
    <property type="entry name" value="Bact_Acetyltransf"/>
</dbReference>
<evidence type="ECO:0000313" key="4">
    <source>
        <dbReference type="EMBL" id="GAP16013.1"/>
    </source>
</evidence>
<evidence type="ECO:0000313" key="5">
    <source>
        <dbReference type="Proteomes" id="UP000055060"/>
    </source>
</evidence>
<dbReference type="SUPFAM" id="SSF55729">
    <property type="entry name" value="Acyl-CoA N-acyltransferases (Nat)"/>
    <property type="match status" value="1"/>
</dbReference>
<gene>
    <name evidence="4" type="ORF">LARV_03808</name>
</gene>
<name>A0A0K8MXM6_9CHLR</name>
<dbReference type="Pfam" id="PF00583">
    <property type="entry name" value="Acetyltransf_1"/>
    <property type="match status" value="1"/>
</dbReference>
<keyword evidence="1 4" id="KW-0808">Transferase</keyword>
<feature type="domain" description="N-acetyltransferase" evidence="3">
    <location>
        <begin position="10"/>
        <end position="144"/>
    </location>
</feature>
<evidence type="ECO:0000256" key="1">
    <source>
        <dbReference type="ARBA" id="ARBA00022679"/>
    </source>
</evidence>
<protein>
    <submittedName>
        <fullName evidence="4">Acetyltransferases</fullName>
    </submittedName>
</protein>
<accession>A0A0K8MXM6</accession>
<dbReference type="Gene3D" id="3.40.630.30">
    <property type="match status" value="1"/>
</dbReference>
<dbReference type="PANTHER" id="PTHR43877">
    <property type="entry name" value="AMINOALKYLPHOSPHONATE N-ACETYLTRANSFERASE-RELATED-RELATED"/>
    <property type="match status" value="1"/>
</dbReference>
<dbReference type="STRING" id="360412.LARV_03808"/>
<dbReference type="AlphaFoldDB" id="A0A0K8MXM6"/>